<comment type="catalytic activity">
    <reaction evidence="16">
        <text>Ca(2+)(in) = Ca(2+)(out)</text>
        <dbReference type="Rhea" id="RHEA:29671"/>
        <dbReference type="ChEBI" id="CHEBI:29108"/>
    </reaction>
</comment>
<feature type="domain" description="Neurotransmitter-gated ion-channel transmembrane" evidence="20">
    <location>
        <begin position="197"/>
        <end position="316"/>
    </location>
</feature>
<dbReference type="SUPFAM" id="SSF90112">
    <property type="entry name" value="Neurotransmitter-gated ion-channel transmembrane pore"/>
    <property type="match status" value="1"/>
</dbReference>
<evidence type="ECO:0000313" key="21">
    <source>
        <dbReference type="Ensembl" id="ENSSORP00005004566.1"/>
    </source>
</evidence>
<dbReference type="GO" id="GO:0004888">
    <property type="term" value="F:transmembrane signaling receptor activity"/>
    <property type="evidence" value="ECO:0007669"/>
    <property type="project" value="InterPro"/>
</dbReference>
<dbReference type="SUPFAM" id="SSF63712">
    <property type="entry name" value="Nicotinic receptor ligand binding domain-like"/>
    <property type="match status" value="1"/>
</dbReference>
<keyword evidence="3 18" id="KW-0812">Transmembrane</keyword>
<dbReference type="Gene3D" id="1.20.58.390">
    <property type="entry name" value="Neurotransmitter-gated ion-channel transmembrane domain"/>
    <property type="match status" value="1"/>
</dbReference>
<sequence length="399" mass="44930">NMETKVGRKQQSPVWDLFEYDGEEEKRDDKTKINTKTKIKLSILNKMKNNKNKGDTVVQWLALVPHSKKVLGSIPTPVNGGGTFLCGTPDYAVVSAVFGLCALSFSMEKNSAPFVPYTYLYSDGLVYDDKPVKVVSSCRLDIYKFPFDVQNCSFSFNSYLHLTAKELSLDSFGQKSIVSITSSVSVRRRATLYVVNLLIPSGFLITVDLFSFLLPPKSVDRSLFKMTLILGYTMFLLIMSDLLPVTGNTIPLINVFLSMCLALMVASLLETILVTNLLCGSAHFSAVPPWLQLTVLHLLGHLVMLPPKSRKKKEPAVRMSSLMVEVPGQEGSLEELRGLRKELQKIRMKVEEHVIGSQSSKDWIHMGLIIDRLLFILYVLFIIFSFISIIVIWIQRRHL</sequence>
<keyword evidence="4" id="KW-0732">Signal</keyword>
<keyword evidence="8 18" id="KW-0472">Membrane</keyword>
<keyword evidence="9" id="KW-0675">Receptor</keyword>
<dbReference type="InterPro" id="IPR036734">
    <property type="entry name" value="Neur_chan_lig-bd_sf"/>
</dbReference>
<feature type="domain" description="Neurotransmitter-gated ion-channel ligand-binding" evidence="19">
    <location>
        <begin position="117"/>
        <end position="170"/>
    </location>
</feature>
<feature type="transmembrane region" description="Helical" evidence="18">
    <location>
        <begin position="226"/>
        <end position="245"/>
    </location>
</feature>
<keyword evidence="12" id="KW-0407">Ion channel</keyword>
<evidence type="ECO:0000256" key="16">
    <source>
        <dbReference type="ARBA" id="ARBA00036634"/>
    </source>
</evidence>
<dbReference type="Ensembl" id="ENSSORT00005004700.1">
    <property type="protein sequence ID" value="ENSSORP00005004566.1"/>
    <property type="gene ID" value="ENSSORG00005002770.1"/>
</dbReference>
<keyword evidence="10" id="KW-0628">Postsynaptic cell membrane</keyword>
<keyword evidence="1" id="KW-0813">Transport</keyword>
<keyword evidence="11" id="KW-1071">Ligand-gated ion channel</keyword>
<evidence type="ECO:0000256" key="1">
    <source>
        <dbReference type="ARBA" id="ARBA00022448"/>
    </source>
</evidence>
<organism evidence="21 22">
    <name type="scientific">Sphaeramia orbicularis</name>
    <name type="common">orbiculate cardinalfish</name>
    <dbReference type="NCBI Taxonomy" id="375764"/>
    <lineage>
        <taxon>Eukaryota</taxon>
        <taxon>Metazoa</taxon>
        <taxon>Chordata</taxon>
        <taxon>Craniata</taxon>
        <taxon>Vertebrata</taxon>
        <taxon>Euteleostomi</taxon>
        <taxon>Actinopterygii</taxon>
        <taxon>Neopterygii</taxon>
        <taxon>Teleostei</taxon>
        <taxon>Neoteleostei</taxon>
        <taxon>Acanthomorphata</taxon>
        <taxon>Gobiaria</taxon>
        <taxon>Kurtiformes</taxon>
        <taxon>Apogonoidei</taxon>
        <taxon>Apogonidae</taxon>
        <taxon>Apogoninae</taxon>
        <taxon>Sphaeramia</taxon>
    </lineage>
</organism>
<dbReference type="InterPro" id="IPR018000">
    <property type="entry name" value="Neurotransmitter_ion_chnl_CS"/>
</dbReference>
<evidence type="ECO:0000256" key="10">
    <source>
        <dbReference type="ARBA" id="ARBA00023257"/>
    </source>
</evidence>
<dbReference type="GO" id="GO:0045211">
    <property type="term" value="C:postsynaptic membrane"/>
    <property type="evidence" value="ECO:0007669"/>
    <property type="project" value="UniProtKB-SubCell"/>
</dbReference>
<name>A0A672YJ18_9TELE</name>
<reference evidence="21" key="2">
    <citation type="submission" date="2025-08" db="UniProtKB">
        <authorList>
            <consortium name="Ensembl"/>
        </authorList>
    </citation>
    <scope>IDENTIFICATION</scope>
</reference>
<comment type="subcellular location">
    <subcellularLocation>
        <location evidence="13">Postsynaptic cell membrane</location>
        <topology evidence="13">Multi-pass membrane protein</topology>
    </subcellularLocation>
</comment>
<accession>A0A672YJ18</accession>
<feature type="transmembrane region" description="Helical" evidence="18">
    <location>
        <begin position="252"/>
        <end position="275"/>
    </location>
</feature>
<keyword evidence="7" id="KW-0406">Ion transport</keyword>
<dbReference type="Proteomes" id="UP000472271">
    <property type="component" value="Chromosome 4"/>
</dbReference>
<evidence type="ECO:0000256" key="8">
    <source>
        <dbReference type="ARBA" id="ARBA00023136"/>
    </source>
</evidence>
<feature type="transmembrane region" description="Helical" evidence="18">
    <location>
        <begin position="287"/>
        <end position="305"/>
    </location>
</feature>
<feature type="transmembrane region" description="Helical" evidence="18">
    <location>
        <begin position="192"/>
        <end position="214"/>
    </location>
</feature>
<evidence type="ECO:0000256" key="5">
    <source>
        <dbReference type="ARBA" id="ARBA00022989"/>
    </source>
</evidence>
<dbReference type="InterPro" id="IPR036719">
    <property type="entry name" value="Neuro-gated_channel_TM_sf"/>
</dbReference>
<evidence type="ECO:0000259" key="19">
    <source>
        <dbReference type="Pfam" id="PF02931"/>
    </source>
</evidence>
<protein>
    <recommendedName>
        <fullName evidence="23">5-hydroxytryptamine (serotonin) receptor 3A</fullName>
    </recommendedName>
</protein>
<dbReference type="InterPro" id="IPR038050">
    <property type="entry name" value="Neuro_actylchol_rec"/>
</dbReference>
<dbReference type="InterPro" id="IPR006029">
    <property type="entry name" value="Neurotrans-gated_channel_TM"/>
</dbReference>
<evidence type="ECO:0000259" key="20">
    <source>
        <dbReference type="Pfam" id="PF02932"/>
    </source>
</evidence>
<dbReference type="CDD" id="cd19063">
    <property type="entry name" value="LGIC_TM_5-HT3"/>
    <property type="match status" value="1"/>
</dbReference>
<comment type="function">
    <text evidence="17">Forms serotonin (5-hydroxytryptamine/5-HT3)-activated cation-selective channel complexes, which when activated cause fast, depolarizing responses in neurons.</text>
</comment>
<evidence type="ECO:0000256" key="3">
    <source>
        <dbReference type="ARBA" id="ARBA00022692"/>
    </source>
</evidence>
<dbReference type="Pfam" id="PF02931">
    <property type="entry name" value="Neur_chan_LBD"/>
    <property type="match status" value="1"/>
</dbReference>
<evidence type="ECO:0000256" key="2">
    <source>
        <dbReference type="ARBA" id="ARBA00022475"/>
    </source>
</evidence>
<dbReference type="InParanoid" id="A0A672YJ18"/>
<evidence type="ECO:0000256" key="11">
    <source>
        <dbReference type="ARBA" id="ARBA00023286"/>
    </source>
</evidence>
<evidence type="ECO:0000256" key="12">
    <source>
        <dbReference type="ARBA" id="ARBA00023303"/>
    </source>
</evidence>
<evidence type="ECO:0000256" key="7">
    <source>
        <dbReference type="ARBA" id="ARBA00023065"/>
    </source>
</evidence>
<evidence type="ECO:0000256" key="14">
    <source>
        <dbReference type="ARBA" id="ARBA00034430"/>
    </source>
</evidence>
<dbReference type="GO" id="GO:0005230">
    <property type="term" value="F:extracellular ligand-gated monoatomic ion channel activity"/>
    <property type="evidence" value="ECO:0007669"/>
    <property type="project" value="InterPro"/>
</dbReference>
<evidence type="ECO:0000256" key="15">
    <source>
        <dbReference type="ARBA" id="ARBA00036239"/>
    </source>
</evidence>
<feature type="transmembrane region" description="Helical" evidence="18">
    <location>
        <begin position="373"/>
        <end position="394"/>
    </location>
</feature>
<comment type="catalytic activity">
    <reaction evidence="15">
        <text>Na(+)(in) = Na(+)(out)</text>
        <dbReference type="Rhea" id="RHEA:34963"/>
        <dbReference type="ChEBI" id="CHEBI:29101"/>
    </reaction>
</comment>
<dbReference type="Pfam" id="PF02932">
    <property type="entry name" value="Neur_chan_memb"/>
    <property type="match status" value="1"/>
</dbReference>
<evidence type="ECO:0000256" key="18">
    <source>
        <dbReference type="SAM" id="Phobius"/>
    </source>
</evidence>
<dbReference type="Gene3D" id="2.70.170.10">
    <property type="entry name" value="Neurotransmitter-gated ion-channel ligand-binding domain"/>
    <property type="match status" value="1"/>
</dbReference>
<keyword evidence="6" id="KW-0770">Synapse</keyword>
<evidence type="ECO:0000256" key="4">
    <source>
        <dbReference type="ARBA" id="ARBA00022729"/>
    </source>
</evidence>
<dbReference type="PROSITE" id="PS00236">
    <property type="entry name" value="NEUROTR_ION_CHANNEL"/>
    <property type="match status" value="1"/>
</dbReference>
<dbReference type="InterPro" id="IPR006201">
    <property type="entry name" value="Neur_channel"/>
</dbReference>
<evidence type="ECO:0008006" key="23">
    <source>
        <dbReference type="Google" id="ProtNLM"/>
    </source>
</evidence>
<keyword evidence="22" id="KW-1185">Reference proteome</keyword>
<keyword evidence="5 18" id="KW-1133">Transmembrane helix</keyword>
<reference evidence="21" key="1">
    <citation type="submission" date="2019-06" db="EMBL/GenBank/DDBJ databases">
        <authorList>
            <consortium name="Wellcome Sanger Institute Data Sharing"/>
        </authorList>
    </citation>
    <scope>NUCLEOTIDE SEQUENCE [LARGE SCALE GENOMIC DNA]</scope>
</reference>
<comment type="catalytic activity">
    <reaction evidence="14">
        <text>K(+)(in) = K(+)(out)</text>
        <dbReference type="Rhea" id="RHEA:29463"/>
        <dbReference type="ChEBI" id="CHEBI:29103"/>
    </reaction>
</comment>
<evidence type="ECO:0000256" key="13">
    <source>
        <dbReference type="ARBA" id="ARBA00034104"/>
    </source>
</evidence>
<proteinExistence type="predicted"/>
<dbReference type="InterPro" id="IPR006202">
    <property type="entry name" value="Neur_chan_lig-bd"/>
</dbReference>
<dbReference type="AlphaFoldDB" id="A0A672YJ18"/>
<evidence type="ECO:0000256" key="9">
    <source>
        <dbReference type="ARBA" id="ARBA00023170"/>
    </source>
</evidence>
<keyword evidence="2" id="KW-1003">Cell membrane</keyword>
<dbReference type="InterPro" id="IPR049944">
    <property type="entry name" value="LGIC_TM_5-HT3"/>
</dbReference>
<reference evidence="21" key="3">
    <citation type="submission" date="2025-09" db="UniProtKB">
        <authorList>
            <consortium name="Ensembl"/>
        </authorList>
    </citation>
    <scope>IDENTIFICATION</scope>
</reference>
<evidence type="ECO:0000256" key="6">
    <source>
        <dbReference type="ARBA" id="ARBA00023018"/>
    </source>
</evidence>
<evidence type="ECO:0000256" key="17">
    <source>
        <dbReference type="ARBA" id="ARBA00037540"/>
    </source>
</evidence>
<dbReference type="PANTHER" id="PTHR18945">
    <property type="entry name" value="NEUROTRANSMITTER GATED ION CHANNEL"/>
    <property type="match status" value="1"/>
</dbReference>
<evidence type="ECO:0000313" key="22">
    <source>
        <dbReference type="Proteomes" id="UP000472271"/>
    </source>
</evidence>